<reference evidence="4" key="1">
    <citation type="journal article" date="2020" name="Ecol. Evol.">
        <title>Genome structure and content of the rice root-knot nematode (Meloidogyne graminicola).</title>
        <authorList>
            <person name="Phan N.T."/>
            <person name="Danchin E.G.J."/>
            <person name="Klopp C."/>
            <person name="Perfus-Barbeoch L."/>
            <person name="Kozlowski D.K."/>
            <person name="Koutsovoulos G.D."/>
            <person name="Lopez-Roques C."/>
            <person name="Bouchez O."/>
            <person name="Zahm M."/>
            <person name="Besnard G."/>
            <person name="Bellafiore S."/>
        </authorList>
    </citation>
    <scope>NUCLEOTIDE SEQUENCE</scope>
    <source>
        <strain evidence="4">VN-18</strain>
    </source>
</reference>
<gene>
    <name evidence="4" type="ORF">Mgra_00004564</name>
</gene>
<dbReference type="CDD" id="cd00037">
    <property type="entry name" value="CLECT"/>
    <property type="match status" value="1"/>
</dbReference>
<protein>
    <submittedName>
        <fullName evidence="4">C-type lectin domain-containing protein</fullName>
    </submittedName>
</protein>
<dbReference type="AlphaFoldDB" id="A0A8S9ZS13"/>
<dbReference type="Pfam" id="PF00059">
    <property type="entry name" value="Lectin_C"/>
    <property type="match status" value="1"/>
</dbReference>
<dbReference type="Proteomes" id="UP000605970">
    <property type="component" value="Unassembled WGS sequence"/>
</dbReference>
<dbReference type="InterPro" id="IPR001304">
    <property type="entry name" value="C-type_lectin-like"/>
</dbReference>
<accession>A0A8S9ZS13</accession>
<dbReference type="PROSITE" id="PS00615">
    <property type="entry name" value="C_TYPE_LECTIN_1"/>
    <property type="match status" value="1"/>
</dbReference>
<keyword evidence="5" id="KW-1185">Reference proteome</keyword>
<evidence type="ECO:0000313" key="5">
    <source>
        <dbReference type="Proteomes" id="UP000605970"/>
    </source>
</evidence>
<comment type="caution">
    <text evidence="4">The sequence shown here is derived from an EMBL/GenBank/DDBJ whole genome shotgun (WGS) entry which is preliminary data.</text>
</comment>
<name>A0A8S9ZS13_9BILA</name>
<feature type="signal peptide" evidence="2">
    <location>
        <begin position="1"/>
        <end position="18"/>
    </location>
</feature>
<dbReference type="InterPro" id="IPR018378">
    <property type="entry name" value="C-type_lectin_CS"/>
</dbReference>
<dbReference type="PROSITE" id="PS50041">
    <property type="entry name" value="C_TYPE_LECTIN_2"/>
    <property type="match status" value="1"/>
</dbReference>
<dbReference type="InterPro" id="IPR016187">
    <property type="entry name" value="CTDL_fold"/>
</dbReference>
<dbReference type="Gene3D" id="3.10.100.10">
    <property type="entry name" value="Mannose-Binding Protein A, subunit A"/>
    <property type="match status" value="1"/>
</dbReference>
<evidence type="ECO:0000313" key="4">
    <source>
        <dbReference type="EMBL" id="KAF7635983.1"/>
    </source>
</evidence>
<dbReference type="InterPro" id="IPR050111">
    <property type="entry name" value="C-type_lectin/snaclec_domain"/>
</dbReference>
<feature type="domain" description="C-type lectin" evidence="3">
    <location>
        <begin position="48"/>
        <end position="211"/>
    </location>
</feature>
<keyword evidence="2" id="KW-0732">Signal</keyword>
<dbReference type="EMBL" id="JABEBT010000035">
    <property type="protein sequence ID" value="KAF7635983.1"/>
    <property type="molecule type" value="Genomic_DNA"/>
</dbReference>
<organism evidence="4 5">
    <name type="scientific">Meloidogyne graminicola</name>
    <dbReference type="NCBI Taxonomy" id="189291"/>
    <lineage>
        <taxon>Eukaryota</taxon>
        <taxon>Metazoa</taxon>
        <taxon>Ecdysozoa</taxon>
        <taxon>Nematoda</taxon>
        <taxon>Chromadorea</taxon>
        <taxon>Rhabditida</taxon>
        <taxon>Tylenchina</taxon>
        <taxon>Tylenchomorpha</taxon>
        <taxon>Tylenchoidea</taxon>
        <taxon>Meloidogynidae</taxon>
        <taxon>Meloidogyninae</taxon>
        <taxon>Meloidogyne</taxon>
    </lineage>
</organism>
<evidence type="ECO:0000256" key="2">
    <source>
        <dbReference type="SAM" id="SignalP"/>
    </source>
</evidence>
<proteinExistence type="predicted"/>
<dbReference type="OrthoDB" id="5877604at2759"/>
<dbReference type="SUPFAM" id="SSF56436">
    <property type="entry name" value="C-type lectin-like"/>
    <property type="match status" value="1"/>
</dbReference>
<evidence type="ECO:0000259" key="3">
    <source>
        <dbReference type="PROSITE" id="PS50041"/>
    </source>
</evidence>
<dbReference type="InterPro" id="IPR016186">
    <property type="entry name" value="C-type_lectin-like/link_sf"/>
</dbReference>
<feature type="chain" id="PRO_5035775878" evidence="2">
    <location>
        <begin position="19"/>
        <end position="226"/>
    </location>
</feature>
<sequence length="226" mass="25197">MSLISFIIFSLLLSFCLAQKVPNCPSRTYTCGNGWRTLKDPNGVEFGYQAFIQQNITFYDADAFCRSRCAEVVSIHSQDEQDFVTRTARPLLNRCQFTTTCSQRAPQNGAAFDRMLRGFWIGMNRIIGTILTHNSTDNNVYCMWSDGSQCDFGAFPNGSVNANTNSPPWTRGNPNGVNTANAAIIEDCTQMVESQRGGWNDIPCNYRLGGVICKRQCDTYCAAQDI</sequence>
<dbReference type="PANTHER" id="PTHR22803">
    <property type="entry name" value="MANNOSE, PHOSPHOLIPASE, LECTIN RECEPTOR RELATED"/>
    <property type="match status" value="1"/>
</dbReference>
<keyword evidence="1" id="KW-1015">Disulfide bond</keyword>
<evidence type="ECO:0000256" key="1">
    <source>
        <dbReference type="ARBA" id="ARBA00023157"/>
    </source>
</evidence>
<dbReference type="SMART" id="SM00034">
    <property type="entry name" value="CLECT"/>
    <property type="match status" value="1"/>
</dbReference>